<organism evidence="3 4">
    <name type="scientific">Butyrivibrio proteoclasticus</name>
    <dbReference type="NCBI Taxonomy" id="43305"/>
    <lineage>
        <taxon>Bacteria</taxon>
        <taxon>Bacillati</taxon>
        <taxon>Bacillota</taxon>
        <taxon>Clostridia</taxon>
        <taxon>Lachnospirales</taxon>
        <taxon>Lachnospiraceae</taxon>
        <taxon>Butyrivibrio</taxon>
    </lineage>
</organism>
<dbReference type="Pfam" id="PF13411">
    <property type="entry name" value="MerR_1"/>
    <property type="match status" value="1"/>
</dbReference>
<dbReference type="PANTHER" id="PTHR30204:SF96">
    <property type="entry name" value="CHROMOSOME-ANCHORING PROTEIN RACA"/>
    <property type="match status" value="1"/>
</dbReference>
<dbReference type="PANTHER" id="PTHR30204">
    <property type="entry name" value="REDOX-CYCLING DRUG-SENSING TRANSCRIPTIONAL ACTIVATOR SOXR"/>
    <property type="match status" value="1"/>
</dbReference>
<dbReference type="GO" id="GO:0003677">
    <property type="term" value="F:DNA binding"/>
    <property type="evidence" value="ECO:0007669"/>
    <property type="project" value="UniProtKB-KW"/>
</dbReference>
<dbReference type="InterPro" id="IPR029063">
    <property type="entry name" value="SAM-dependent_MTases_sf"/>
</dbReference>
<sequence length="393" mass="45246">MEKKMTSGEMAKKAGVSQKAIRLYDEKGLLKPTEYSEGNYRLYDDAALQILEKIVALKQIGFSLEEIRDNLKSGEASDIKGALEIQLQKMEEKKYQLEKITDAIKRTLARKEELDWDDVAEIVQYVSVDQSADERHWDALKHTSGELDWYVRIFNSLDLKDGKRVLDLGCVYAKLWRNNWTDIPKGTKITGYDIHGSWADDFARFIPENKDKLPEGADIKLEFADLEDEKTWDKIDENGEYDVVIAHYLDSEIKDIEAIVAHASKVVAEDGLFSFNGANVANWNNLFKEAIEAIGGNSSFIDETIASQTEKRNQYISMMEKYFARVESVLLPNFWHYTEAKEIVEKMKGYYSAHGKAIAGYENKLLAYFEDKIEKDGEFVLEARSQFWHCYKK</sequence>
<dbReference type="InterPro" id="IPR047057">
    <property type="entry name" value="MerR_fam"/>
</dbReference>
<evidence type="ECO:0000313" key="4">
    <source>
        <dbReference type="Proteomes" id="UP000182624"/>
    </source>
</evidence>
<accession>A0A1I5TN69</accession>
<dbReference type="OrthoDB" id="9777497at2"/>
<dbReference type="PRINTS" id="PR00040">
    <property type="entry name" value="HTHMERR"/>
</dbReference>
<feature type="domain" description="HTH merR-type" evidence="2">
    <location>
        <begin position="4"/>
        <end position="73"/>
    </location>
</feature>
<gene>
    <name evidence="3" type="ORF">SAMN04487928_109121</name>
</gene>
<keyword evidence="4" id="KW-1185">Reference proteome</keyword>
<dbReference type="GO" id="GO:0003700">
    <property type="term" value="F:DNA-binding transcription factor activity"/>
    <property type="evidence" value="ECO:0007669"/>
    <property type="project" value="InterPro"/>
</dbReference>
<dbReference type="InterPro" id="IPR009061">
    <property type="entry name" value="DNA-bd_dom_put_sf"/>
</dbReference>
<proteinExistence type="predicted"/>
<dbReference type="PROSITE" id="PS00552">
    <property type="entry name" value="HTH_MERR_1"/>
    <property type="match status" value="1"/>
</dbReference>
<keyword evidence="1 3" id="KW-0238">DNA-binding</keyword>
<dbReference type="SUPFAM" id="SSF46955">
    <property type="entry name" value="Putative DNA-binding domain"/>
    <property type="match status" value="1"/>
</dbReference>
<reference evidence="4" key="1">
    <citation type="submission" date="2016-10" db="EMBL/GenBank/DDBJ databases">
        <authorList>
            <person name="Varghese N."/>
            <person name="Submissions S."/>
        </authorList>
    </citation>
    <scope>NUCLEOTIDE SEQUENCE [LARGE SCALE GENOMIC DNA]</scope>
    <source>
        <strain evidence="4">P18</strain>
    </source>
</reference>
<dbReference type="SUPFAM" id="SSF53335">
    <property type="entry name" value="S-adenosyl-L-methionine-dependent methyltransferases"/>
    <property type="match status" value="1"/>
</dbReference>
<dbReference type="PROSITE" id="PS50937">
    <property type="entry name" value="HTH_MERR_2"/>
    <property type="match status" value="1"/>
</dbReference>
<evidence type="ECO:0000259" key="2">
    <source>
        <dbReference type="PROSITE" id="PS50937"/>
    </source>
</evidence>
<dbReference type="RefSeq" id="WP_074886766.1">
    <property type="nucleotide sequence ID" value="NZ_FOXO01000009.1"/>
</dbReference>
<protein>
    <submittedName>
        <fullName evidence="3">DNA-binding transcriptional regulator, MerR family</fullName>
    </submittedName>
</protein>
<dbReference type="AlphaFoldDB" id="A0A1I5TN69"/>
<dbReference type="CDD" id="cd01106">
    <property type="entry name" value="HTH_TipAL-Mta"/>
    <property type="match status" value="1"/>
</dbReference>
<name>A0A1I5TN69_9FIRM</name>
<dbReference type="SMART" id="SM00422">
    <property type="entry name" value="HTH_MERR"/>
    <property type="match status" value="1"/>
</dbReference>
<evidence type="ECO:0000313" key="3">
    <source>
        <dbReference type="EMBL" id="SFP84483.1"/>
    </source>
</evidence>
<dbReference type="Proteomes" id="UP000182624">
    <property type="component" value="Unassembled WGS sequence"/>
</dbReference>
<dbReference type="Gene3D" id="3.40.50.150">
    <property type="entry name" value="Vaccinia Virus protein VP39"/>
    <property type="match status" value="1"/>
</dbReference>
<dbReference type="InterPro" id="IPR000551">
    <property type="entry name" value="MerR-type_HTH_dom"/>
</dbReference>
<dbReference type="EMBL" id="FOXO01000009">
    <property type="protein sequence ID" value="SFP84483.1"/>
    <property type="molecule type" value="Genomic_DNA"/>
</dbReference>
<dbReference type="Gene3D" id="1.10.1660.10">
    <property type="match status" value="1"/>
</dbReference>
<evidence type="ECO:0000256" key="1">
    <source>
        <dbReference type="ARBA" id="ARBA00023125"/>
    </source>
</evidence>